<reference evidence="1" key="1">
    <citation type="submission" date="2020-07" db="EMBL/GenBank/DDBJ databases">
        <title>The High-quality genome of the commercially important snow crab, Chionoecetes opilio.</title>
        <authorList>
            <person name="Jeong J.-H."/>
            <person name="Ryu S."/>
        </authorList>
    </citation>
    <scope>NUCLEOTIDE SEQUENCE</scope>
    <source>
        <strain evidence="1">MADBK_172401_WGS</strain>
        <tissue evidence="1">Digestive gland</tissue>
    </source>
</reference>
<comment type="caution">
    <text evidence="1">The sequence shown here is derived from an EMBL/GenBank/DDBJ whole genome shotgun (WGS) entry which is preliminary data.</text>
</comment>
<gene>
    <name evidence="1" type="ORF">GWK47_049694</name>
</gene>
<organism evidence="1 2">
    <name type="scientific">Chionoecetes opilio</name>
    <name type="common">Atlantic snow crab</name>
    <name type="synonym">Cancer opilio</name>
    <dbReference type="NCBI Taxonomy" id="41210"/>
    <lineage>
        <taxon>Eukaryota</taxon>
        <taxon>Metazoa</taxon>
        <taxon>Ecdysozoa</taxon>
        <taxon>Arthropoda</taxon>
        <taxon>Crustacea</taxon>
        <taxon>Multicrustacea</taxon>
        <taxon>Malacostraca</taxon>
        <taxon>Eumalacostraca</taxon>
        <taxon>Eucarida</taxon>
        <taxon>Decapoda</taxon>
        <taxon>Pleocyemata</taxon>
        <taxon>Brachyura</taxon>
        <taxon>Eubrachyura</taxon>
        <taxon>Majoidea</taxon>
        <taxon>Majidae</taxon>
        <taxon>Chionoecetes</taxon>
    </lineage>
</organism>
<dbReference type="EMBL" id="JACEEZ010013854">
    <property type="protein sequence ID" value="KAG0719829.1"/>
    <property type="molecule type" value="Genomic_DNA"/>
</dbReference>
<protein>
    <submittedName>
        <fullName evidence="1">Uncharacterized protein</fullName>
    </submittedName>
</protein>
<name>A0A8J4YBJ2_CHIOP</name>
<proteinExistence type="predicted"/>
<sequence>MRKLMPAKAAARRPSLSHLHCRLRTCARASIDQFHNIGRHGITIGQNKLRAIRQVIEDCSYLRSASRRWRLPWARLRIGPLYILLVHSWRVAHPPYFDDCWSP</sequence>
<accession>A0A8J4YBJ2</accession>
<evidence type="ECO:0000313" key="1">
    <source>
        <dbReference type="EMBL" id="KAG0719829.1"/>
    </source>
</evidence>
<keyword evidence="2" id="KW-1185">Reference proteome</keyword>
<dbReference type="AlphaFoldDB" id="A0A8J4YBJ2"/>
<evidence type="ECO:0000313" key="2">
    <source>
        <dbReference type="Proteomes" id="UP000770661"/>
    </source>
</evidence>
<dbReference type="Proteomes" id="UP000770661">
    <property type="component" value="Unassembled WGS sequence"/>
</dbReference>